<dbReference type="AlphaFoldDB" id="A0A453KKH1"/>
<evidence type="ECO:0000313" key="3">
    <source>
        <dbReference type="Proteomes" id="UP000015105"/>
    </source>
</evidence>
<name>A0A453KKH1_AEGTS</name>
<organism evidence="2 3">
    <name type="scientific">Aegilops tauschii subsp. strangulata</name>
    <name type="common">Goatgrass</name>
    <dbReference type="NCBI Taxonomy" id="200361"/>
    <lineage>
        <taxon>Eukaryota</taxon>
        <taxon>Viridiplantae</taxon>
        <taxon>Streptophyta</taxon>
        <taxon>Embryophyta</taxon>
        <taxon>Tracheophyta</taxon>
        <taxon>Spermatophyta</taxon>
        <taxon>Magnoliopsida</taxon>
        <taxon>Liliopsida</taxon>
        <taxon>Poales</taxon>
        <taxon>Poaceae</taxon>
        <taxon>BOP clade</taxon>
        <taxon>Pooideae</taxon>
        <taxon>Triticodae</taxon>
        <taxon>Triticeae</taxon>
        <taxon>Triticinae</taxon>
        <taxon>Aegilops</taxon>
    </lineage>
</organism>
<dbReference type="EnsemblPlants" id="AET5Gv20444000.9">
    <property type="protein sequence ID" value="AET5Gv20444000.9"/>
    <property type="gene ID" value="AET5Gv20444000"/>
</dbReference>
<protein>
    <submittedName>
        <fullName evidence="2">Uncharacterized protein</fullName>
    </submittedName>
</protein>
<sequence length="134" mass="14143">MTFGPFGPWSTRTTRQPKQGRLHHHLGLGQQETGQGRAYGAVAQGGSEQWRGDAAAKALWPGGGGRRPSGSASPAPPSSPPMPPLPPPAASQDRNTLSLSLSFSTFHQRNSFSSSSGLGIDKFWFLAISSVCEL</sequence>
<proteinExistence type="predicted"/>
<keyword evidence="3" id="KW-1185">Reference proteome</keyword>
<dbReference type="Proteomes" id="UP000015105">
    <property type="component" value="Chromosome 5D"/>
</dbReference>
<dbReference type="Gramene" id="AET5Gv20444000.9">
    <property type="protein sequence ID" value="AET5Gv20444000.9"/>
    <property type="gene ID" value="AET5Gv20444000"/>
</dbReference>
<feature type="compositionally biased region" description="Pro residues" evidence="1">
    <location>
        <begin position="74"/>
        <end position="89"/>
    </location>
</feature>
<reference evidence="2" key="5">
    <citation type="journal article" date="2021" name="G3 (Bethesda)">
        <title>Aegilops tauschii genome assembly Aet v5.0 features greater sequence contiguity and improved annotation.</title>
        <authorList>
            <person name="Wang L."/>
            <person name="Zhu T."/>
            <person name="Rodriguez J.C."/>
            <person name="Deal K.R."/>
            <person name="Dubcovsky J."/>
            <person name="McGuire P.E."/>
            <person name="Lux T."/>
            <person name="Spannagl M."/>
            <person name="Mayer K.F.X."/>
            <person name="Baldrich P."/>
            <person name="Meyers B.C."/>
            <person name="Huo N."/>
            <person name="Gu Y.Q."/>
            <person name="Zhou H."/>
            <person name="Devos K.M."/>
            <person name="Bennetzen J.L."/>
            <person name="Unver T."/>
            <person name="Budak H."/>
            <person name="Gulick P.J."/>
            <person name="Galiba G."/>
            <person name="Kalapos B."/>
            <person name="Nelson D.R."/>
            <person name="Li P."/>
            <person name="You F.M."/>
            <person name="Luo M.C."/>
            <person name="Dvorak J."/>
        </authorList>
    </citation>
    <scope>NUCLEOTIDE SEQUENCE [LARGE SCALE GENOMIC DNA]</scope>
    <source>
        <strain evidence="2">cv. AL8/78</strain>
    </source>
</reference>
<reference evidence="2" key="4">
    <citation type="submission" date="2019-03" db="UniProtKB">
        <authorList>
            <consortium name="EnsemblPlants"/>
        </authorList>
    </citation>
    <scope>IDENTIFICATION</scope>
</reference>
<reference evidence="3" key="2">
    <citation type="journal article" date="2017" name="Nat. Plants">
        <title>The Aegilops tauschii genome reveals multiple impacts of transposons.</title>
        <authorList>
            <person name="Zhao G."/>
            <person name="Zou C."/>
            <person name="Li K."/>
            <person name="Wang K."/>
            <person name="Li T."/>
            <person name="Gao L."/>
            <person name="Zhang X."/>
            <person name="Wang H."/>
            <person name="Yang Z."/>
            <person name="Liu X."/>
            <person name="Jiang W."/>
            <person name="Mao L."/>
            <person name="Kong X."/>
            <person name="Jiao Y."/>
            <person name="Jia J."/>
        </authorList>
    </citation>
    <scope>NUCLEOTIDE SEQUENCE [LARGE SCALE GENOMIC DNA]</scope>
    <source>
        <strain evidence="3">cv. AL8/78</strain>
    </source>
</reference>
<reference evidence="2" key="3">
    <citation type="journal article" date="2017" name="Nature">
        <title>Genome sequence of the progenitor of the wheat D genome Aegilops tauschii.</title>
        <authorList>
            <person name="Luo M.C."/>
            <person name="Gu Y.Q."/>
            <person name="Puiu D."/>
            <person name="Wang H."/>
            <person name="Twardziok S.O."/>
            <person name="Deal K.R."/>
            <person name="Huo N."/>
            <person name="Zhu T."/>
            <person name="Wang L."/>
            <person name="Wang Y."/>
            <person name="McGuire P.E."/>
            <person name="Liu S."/>
            <person name="Long H."/>
            <person name="Ramasamy R.K."/>
            <person name="Rodriguez J.C."/>
            <person name="Van S.L."/>
            <person name="Yuan L."/>
            <person name="Wang Z."/>
            <person name="Xia Z."/>
            <person name="Xiao L."/>
            <person name="Anderson O.D."/>
            <person name="Ouyang S."/>
            <person name="Liang Y."/>
            <person name="Zimin A.V."/>
            <person name="Pertea G."/>
            <person name="Qi P."/>
            <person name="Bennetzen J.L."/>
            <person name="Dai X."/>
            <person name="Dawson M.W."/>
            <person name="Muller H.G."/>
            <person name="Kugler K."/>
            <person name="Rivarola-Duarte L."/>
            <person name="Spannagl M."/>
            <person name="Mayer K.F.X."/>
            <person name="Lu F.H."/>
            <person name="Bevan M.W."/>
            <person name="Leroy P."/>
            <person name="Li P."/>
            <person name="You F.M."/>
            <person name="Sun Q."/>
            <person name="Liu Z."/>
            <person name="Lyons E."/>
            <person name="Wicker T."/>
            <person name="Salzberg S.L."/>
            <person name="Devos K.M."/>
            <person name="Dvorak J."/>
        </authorList>
    </citation>
    <scope>NUCLEOTIDE SEQUENCE [LARGE SCALE GENOMIC DNA]</scope>
    <source>
        <strain evidence="2">cv. AL8/78</strain>
    </source>
</reference>
<accession>A0A453KKH1</accession>
<feature type="region of interest" description="Disordered" evidence="1">
    <location>
        <begin position="1"/>
        <end position="96"/>
    </location>
</feature>
<evidence type="ECO:0000313" key="2">
    <source>
        <dbReference type="EnsemblPlants" id="AET5Gv20444000.9"/>
    </source>
</evidence>
<evidence type="ECO:0000256" key="1">
    <source>
        <dbReference type="SAM" id="MobiDB-lite"/>
    </source>
</evidence>
<reference evidence="3" key="1">
    <citation type="journal article" date="2014" name="Science">
        <title>Ancient hybridizations among the ancestral genomes of bread wheat.</title>
        <authorList>
            <consortium name="International Wheat Genome Sequencing Consortium,"/>
            <person name="Marcussen T."/>
            <person name="Sandve S.R."/>
            <person name="Heier L."/>
            <person name="Spannagl M."/>
            <person name="Pfeifer M."/>
            <person name="Jakobsen K.S."/>
            <person name="Wulff B.B."/>
            <person name="Steuernagel B."/>
            <person name="Mayer K.F."/>
            <person name="Olsen O.A."/>
        </authorList>
    </citation>
    <scope>NUCLEOTIDE SEQUENCE [LARGE SCALE GENOMIC DNA]</scope>
    <source>
        <strain evidence="3">cv. AL8/78</strain>
    </source>
</reference>